<proteinExistence type="predicted"/>
<dbReference type="OrthoDB" id="932129at2759"/>
<dbReference type="AlphaFoldDB" id="A0A9P5U302"/>
<organism evidence="1 2">
    <name type="scientific">Rhodocollybia butyracea</name>
    <dbReference type="NCBI Taxonomy" id="206335"/>
    <lineage>
        <taxon>Eukaryota</taxon>
        <taxon>Fungi</taxon>
        <taxon>Dikarya</taxon>
        <taxon>Basidiomycota</taxon>
        <taxon>Agaricomycotina</taxon>
        <taxon>Agaricomycetes</taxon>
        <taxon>Agaricomycetidae</taxon>
        <taxon>Agaricales</taxon>
        <taxon>Marasmiineae</taxon>
        <taxon>Omphalotaceae</taxon>
        <taxon>Rhodocollybia</taxon>
    </lineage>
</organism>
<dbReference type="Gene3D" id="2.160.10.10">
    <property type="entry name" value="Hexapeptide repeat proteins"/>
    <property type="match status" value="1"/>
</dbReference>
<reference evidence="1" key="1">
    <citation type="submission" date="2020-11" db="EMBL/GenBank/DDBJ databases">
        <authorList>
            <consortium name="DOE Joint Genome Institute"/>
            <person name="Ahrendt S."/>
            <person name="Riley R."/>
            <person name="Andreopoulos W."/>
            <person name="Labutti K."/>
            <person name="Pangilinan J."/>
            <person name="Ruiz-Duenas F.J."/>
            <person name="Barrasa J.M."/>
            <person name="Sanchez-Garcia M."/>
            <person name="Camarero S."/>
            <person name="Miyauchi S."/>
            <person name="Serrano A."/>
            <person name="Linde D."/>
            <person name="Babiker R."/>
            <person name="Drula E."/>
            <person name="Ayuso-Fernandez I."/>
            <person name="Pacheco R."/>
            <person name="Padilla G."/>
            <person name="Ferreira P."/>
            <person name="Barriuso J."/>
            <person name="Kellner H."/>
            <person name="Castanera R."/>
            <person name="Alfaro M."/>
            <person name="Ramirez L."/>
            <person name="Pisabarro A.G."/>
            <person name="Kuo A."/>
            <person name="Tritt A."/>
            <person name="Lipzen A."/>
            <person name="He G."/>
            <person name="Yan M."/>
            <person name="Ng V."/>
            <person name="Cullen D."/>
            <person name="Martin F."/>
            <person name="Rosso M.-N."/>
            <person name="Henrissat B."/>
            <person name="Hibbett D."/>
            <person name="Martinez A.T."/>
            <person name="Grigoriev I.V."/>
        </authorList>
    </citation>
    <scope>NUCLEOTIDE SEQUENCE</scope>
    <source>
        <strain evidence="1">AH 40177</strain>
    </source>
</reference>
<accession>A0A9P5U302</accession>
<dbReference type="InterPro" id="IPR011004">
    <property type="entry name" value="Trimer_LpxA-like_sf"/>
</dbReference>
<name>A0A9P5U302_9AGAR</name>
<dbReference type="EMBL" id="JADNRY010000152">
    <property type="protein sequence ID" value="KAF9063168.1"/>
    <property type="molecule type" value="Genomic_DNA"/>
</dbReference>
<keyword evidence="2" id="KW-1185">Reference proteome</keyword>
<sequence length="91" mass="9954">MTPRESNDSLPASRPSQALSTLTLLTVTGDIYFERACDLRGPVTVAATERQKIDIPDGSILENWAHRYLVLFQPGTPSHHACFQRASGGQS</sequence>
<dbReference type="Proteomes" id="UP000772434">
    <property type="component" value="Unassembled WGS sequence"/>
</dbReference>
<comment type="caution">
    <text evidence="1">The sequence shown here is derived from an EMBL/GenBank/DDBJ whole genome shotgun (WGS) entry which is preliminary data.</text>
</comment>
<dbReference type="SUPFAM" id="SSF51161">
    <property type="entry name" value="Trimeric LpxA-like enzymes"/>
    <property type="match status" value="1"/>
</dbReference>
<protein>
    <submittedName>
        <fullName evidence="1">Uncharacterized protein</fullName>
    </submittedName>
</protein>
<evidence type="ECO:0000313" key="1">
    <source>
        <dbReference type="EMBL" id="KAF9063168.1"/>
    </source>
</evidence>
<evidence type="ECO:0000313" key="2">
    <source>
        <dbReference type="Proteomes" id="UP000772434"/>
    </source>
</evidence>
<gene>
    <name evidence="1" type="ORF">BDP27DRAFT_250446</name>
</gene>